<comment type="caution">
    <text evidence="10">The sequence shown here is derived from an EMBL/GenBank/DDBJ whole genome shotgun (WGS) entry which is preliminary data.</text>
</comment>
<keyword evidence="6 7" id="KW-0472">Membrane</keyword>
<evidence type="ECO:0000259" key="8">
    <source>
        <dbReference type="Pfam" id="PF02706"/>
    </source>
</evidence>
<dbReference type="OrthoDB" id="2360475at2"/>
<dbReference type="GO" id="GO:0005886">
    <property type="term" value="C:plasma membrane"/>
    <property type="evidence" value="ECO:0007669"/>
    <property type="project" value="UniProtKB-SubCell"/>
</dbReference>
<protein>
    <submittedName>
        <fullName evidence="10">Capsular biosynthesis protein</fullName>
    </submittedName>
</protein>
<evidence type="ECO:0000313" key="11">
    <source>
        <dbReference type="Proteomes" id="UP000324517"/>
    </source>
</evidence>
<evidence type="ECO:0000256" key="3">
    <source>
        <dbReference type="ARBA" id="ARBA00022475"/>
    </source>
</evidence>
<dbReference type="InterPro" id="IPR032807">
    <property type="entry name" value="GNVR"/>
</dbReference>
<comment type="similarity">
    <text evidence="2">Belongs to the CpsC/CapA family.</text>
</comment>
<dbReference type="Pfam" id="PF02706">
    <property type="entry name" value="Wzz"/>
    <property type="match status" value="1"/>
</dbReference>
<evidence type="ECO:0000256" key="4">
    <source>
        <dbReference type="ARBA" id="ARBA00022692"/>
    </source>
</evidence>
<keyword evidence="4 7" id="KW-0812">Transmembrane</keyword>
<name>A0A5D4T6A7_9BACI</name>
<organism evidence="10 11">
    <name type="scientific">Sutcliffiella horikoshii</name>
    <dbReference type="NCBI Taxonomy" id="79883"/>
    <lineage>
        <taxon>Bacteria</taxon>
        <taxon>Bacillati</taxon>
        <taxon>Bacillota</taxon>
        <taxon>Bacilli</taxon>
        <taxon>Bacillales</taxon>
        <taxon>Bacillaceae</taxon>
        <taxon>Sutcliffiella</taxon>
    </lineage>
</organism>
<gene>
    <name evidence="10" type="ORF">FZC75_15340</name>
</gene>
<feature type="domain" description="Polysaccharide chain length determinant N-terminal" evidence="8">
    <location>
        <begin position="3"/>
        <end position="94"/>
    </location>
</feature>
<feature type="domain" description="Tyrosine-protein kinase G-rich" evidence="9">
    <location>
        <begin position="142"/>
        <end position="194"/>
    </location>
</feature>
<evidence type="ECO:0000256" key="5">
    <source>
        <dbReference type="ARBA" id="ARBA00022989"/>
    </source>
</evidence>
<dbReference type="Proteomes" id="UP000324517">
    <property type="component" value="Unassembled WGS sequence"/>
</dbReference>
<evidence type="ECO:0000313" key="10">
    <source>
        <dbReference type="EMBL" id="TYS70012.1"/>
    </source>
</evidence>
<evidence type="ECO:0000259" key="9">
    <source>
        <dbReference type="Pfam" id="PF13807"/>
    </source>
</evidence>
<evidence type="ECO:0000256" key="6">
    <source>
        <dbReference type="ARBA" id="ARBA00023136"/>
    </source>
</evidence>
<dbReference type="GO" id="GO:0004713">
    <property type="term" value="F:protein tyrosine kinase activity"/>
    <property type="evidence" value="ECO:0007669"/>
    <property type="project" value="TreeGrafter"/>
</dbReference>
<keyword evidence="3" id="KW-1003">Cell membrane</keyword>
<comment type="subcellular location">
    <subcellularLocation>
        <location evidence="1">Cell membrane</location>
        <topology evidence="1">Multi-pass membrane protein</topology>
    </subcellularLocation>
</comment>
<sequence>MEETISLKELFQTIKKRLWLIVLLTVLATTASGVVSYFLLTPIYQSSAQLLVNQSQNEQGTVDVNQIRSNVEIISTYNVIIKSPAILDKVSQELNGQETASSLNSIISVGPEGTSQILKITVEHPDPAQAANIANITAEVFQDEVTTLMNVDNVTILSPAQLGENPSPIKPQPVLNMAIAFVVGLMACVGLAFLLEFLDNTVKNEQDVEKLLELPVLGSITVIEDKDIQEAMQRNQLKARTRGETVGS</sequence>
<feature type="transmembrane region" description="Helical" evidence="7">
    <location>
        <begin position="174"/>
        <end position="195"/>
    </location>
</feature>
<keyword evidence="5 7" id="KW-1133">Transmembrane helix</keyword>
<evidence type="ECO:0000256" key="7">
    <source>
        <dbReference type="SAM" id="Phobius"/>
    </source>
</evidence>
<dbReference type="InterPro" id="IPR003856">
    <property type="entry name" value="LPS_length_determ_N"/>
</dbReference>
<dbReference type="RefSeq" id="WP_148979921.1">
    <property type="nucleotide sequence ID" value="NZ_JBNILM010000006.1"/>
</dbReference>
<dbReference type="InterPro" id="IPR050445">
    <property type="entry name" value="Bact_polysacc_biosynth/exp"/>
</dbReference>
<dbReference type="PANTHER" id="PTHR32309:SF13">
    <property type="entry name" value="FERRIC ENTEROBACTIN TRANSPORT PROTEIN FEPE"/>
    <property type="match status" value="1"/>
</dbReference>
<dbReference type="PANTHER" id="PTHR32309">
    <property type="entry name" value="TYROSINE-PROTEIN KINASE"/>
    <property type="match status" value="1"/>
</dbReference>
<reference evidence="10 11" key="1">
    <citation type="submission" date="2019-08" db="EMBL/GenBank/DDBJ databases">
        <title>Bacillus genomes from the desert of Cuatro Cienegas, Coahuila.</title>
        <authorList>
            <person name="Olmedo-Alvarez G."/>
        </authorList>
    </citation>
    <scope>NUCLEOTIDE SEQUENCE [LARGE SCALE GENOMIC DNA]</scope>
    <source>
        <strain evidence="10 11">CH98b_3T</strain>
    </source>
</reference>
<feature type="transmembrane region" description="Helical" evidence="7">
    <location>
        <begin position="18"/>
        <end position="40"/>
    </location>
</feature>
<dbReference type="Pfam" id="PF13807">
    <property type="entry name" value="GNVR"/>
    <property type="match status" value="1"/>
</dbReference>
<proteinExistence type="inferred from homology"/>
<dbReference type="AlphaFoldDB" id="A0A5D4T6A7"/>
<dbReference type="EMBL" id="VTET01000008">
    <property type="protein sequence ID" value="TYS70012.1"/>
    <property type="molecule type" value="Genomic_DNA"/>
</dbReference>
<evidence type="ECO:0000256" key="1">
    <source>
        <dbReference type="ARBA" id="ARBA00004651"/>
    </source>
</evidence>
<evidence type="ECO:0000256" key="2">
    <source>
        <dbReference type="ARBA" id="ARBA00006683"/>
    </source>
</evidence>
<accession>A0A5D4T6A7</accession>